<gene>
    <name evidence="4" type="ORF">FOZG_18348</name>
</gene>
<evidence type="ECO:0000313" key="4">
    <source>
        <dbReference type="EMBL" id="EWZ27932.1"/>
    </source>
</evidence>
<reference evidence="4" key="1">
    <citation type="submission" date="2011-06" db="EMBL/GenBank/DDBJ databases">
        <title>The Genome Sequence of Fusarium oxysporum Fo47.</title>
        <authorList>
            <consortium name="The Broad Institute Genome Sequencing Platform"/>
            <person name="Ma L.-J."/>
            <person name="Gale L.R."/>
            <person name="Schwartz D.C."/>
            <person name="Zhou S."/>
            <person name="Corby-Kistler H."/>
            <person name="Young S.K."/>
            <person name="Zeng Q."/>
            <person name="Gargeya S."/>
            <person name="Fitzgerald M."/>
            <person name="Haas B."/>
            <person name="Abouelleil A."/>
            <person name="Alvarado L."/>
            <person name="Arachchi H.M."/>
            <person name="Berlin A."/>
            <person name="Brown A."/>
            <person name="Chapman S.B."/>
            <person name="Chen Z."/>
            <person name="Dunbar C."/>
            <person name="Freedman E."/>
            <person name="Gearin G."/>
            <person name="Gellesch M."/>
            <person name="Goldberg J."/>
            <person name="Griggs A."/>
            <person name="Gujja S."/>
            <person name="Heiman D."/>
            <person name="Howarth C."/>
            <person name="Larson L."/>
            <person name="Lui A."/>
            <person name="MacDonald P.J.P."/>
            <person name="Mehta T."/>
            <person name="Montmayeur A."/>
            <person name="Murphy C."/>
            <person name="Neiman D."/>
            <person name="Pearson M."/>
            <person name="Priest M."/>
            <person name="Roberts A."/>
            <person name="Saif S."/>
            <person name="Shea T."/>
            <person name="Shenoy N."/>
            <person name="Sisk P."/>
            <person name="Stolte C."/>
            <person name="Sykes S."/>
            <person name="Wortman J."/>
            <person name="Nusbaum C."/>
            <person name="Birren B."/>
        </authorList>
    </citation>
    <scope>NUCLEOTIDE SEQUENCE [LARGE SCALE GENOMIC DNA]</scope>
    <source>
        <strain evidence="4">Fo47</strain>
    </source>
</reference>
<proteinExistence type="predicted"/>
<name>W9J7B9_FUSOX</name>
<sequence length="798" mass="90112">MANDAGLEYILNQEPCSRTSSASSFLEQDLAFLLESYEATIDPQALHLSSDPGASNDDLTLPRSDNIQLDNQIPQVAAPGAYNLANVHDQQKNEQTASQAGKRFSLDSTRVLNKWLANHPQHPYPSILNWFANARRRRKFRPPVASELTSEPSGVGPRDIPSHRPPTPFVGQETPLERWKNSPPEDEPSSISAIARAVSNASSALVETPDTAHARLRQAPSSTGTSITSADNSDSSRSSHASINSHASDASLESLRKLKKKRRRALRSNKGDRRVLSQVCHRFQCTFCTETFKLKHTWQRHEITLHLSLEQWVCSPSGPFILNQQTEPECVYCGLVNPERAHFDMHNHDFCFGREREERVSYRKDHLRQHLRLVHGSQFSKWPMEGWKFKLENVQSRCGFCDDQMATWSERVNHLAEHFKDGKTMADWRGNWGFDASIHEMVENAMPPYLIEYERNSPLPFTTQQGSPYSSTSAFELLQSELDYFFSNYVDVNHCVPPDELLHLEACCIIFGAELSYNHPLINATSWLRDLLMGTEDVVKKAQMTPMRSAARSRFTELKIHSKNDIFEDCKLEASLRQYVDFLQMLDFEIGDDELQQEACSIIDHIPGASPMFTNLLVGLIYSSTKWLAPFRLRVGLPADGANPHSAEQSLTLEGLHAPASAGTLVPNTVAQRNEIGTDSEKRIHSLQNESRTGAGAQAHKVVSLNMYRGLTRELTRFVARTISPLNPTSHVPTDEELQYQARWIMYDSHDVWNQTPADNMDWLSEFKKDSSFFENLESATINHNSSPVRSGYSGALY</sequence>
<dbReference type="InterPro" id="IPR013087">
    <property type="entry name" value="Znf_C2H2_type"/>
</dbReference>
<dbReference type="Gene3D" id="1.10.10.60">
    <property type="entry name" value="Homeodomain-like"/>
    <property type="match status" value="1"/>
</dbReference>
<keyword evidence="1" id="KW-0862">Zinc</keyword>
<dbReference type="SUPFAM" id="SSF46689">
    <property type="entry name" value="Homeodomain-like"/>
    <property type="match status" value="1"/>
</dbReference>
<feature type="region of interest" description="Disordered" evidence="2">
    <location>
        <begin position="215"/>
        <end position="270"/>
    </location>
</feature>
<feature type="region of interest" description="Disordered" evidence="2">
    <location>
        <begin position="142"/>
        <end position="190"/>
    </location>
</feature>
<dbReference type="InterPro" id="IPR009057">
    <property type="entry name" value="Homeodomain-like_sf"/>
</dbReference>
<dbReference type="EMBL" id="KI981477">
    <property type="protein sequence ID" value="EWZ27932.1"/>
    <property type="molecule type" value="Genomic_DNA"/>
</dbReference>
<protein>
    <recommendedName>
        <fullName evidence="3">C2H2-type domain-containing protein</fullName>
    </recommendedName>
</protein>
<dbReference type="PROSITE" id="PS00028">
    <property type="entry name" value="ZINC_FINGER_C2H2_1"/>
    <property type="match status" value="1"/>
</dbReference>
<dbReference type="PROSITE" id="PS50157">
    <property type="entry name" value="ZINC_FINGER_C2H2_2"/>
    <property type="match status" value="1"/>
</dbReference>
<evidence type="ECO:0000259" key="3">
    <source>
        <dbReference type="PROSITE" id="PS50157"/>
    </source>
</evidence>
<reference evidence="4" key="2">
    <citation type="submission" date="2014-02" db="EMBL/GenBank/DDBJ databases">
        <title>Annotation of the Genome Sequence of Fusarium oxysporum Fo47.</title>
        <authorList>
            <consortium name="The Broad Institute Genomics Platform"/>
            <person name="Ma L.-J."/>
            <person name="Corby-Kistler H."/>
            <person name="Broz K."/>
            <person name="Gale L.R."/>
            <person name="Jonkers W."/>
            <person name="O'Donnell K."/>
            <person name="Ploetz R."/>
            <person name="Steinberg C."/>
            <person name="Schwartz D.C."/>
            <person name="VanEtten H."/>
            <person name="Zhou S."/>
            <person name="Young S.K."/>
            <person name="Zeng Q."/>
            <person name="Gargeya S."/>
            <person name="Fitzgerald M."/>
            <person name="Abouelleil A."/>
            <person name="Alvarado L."/>
            <person name="Chapman S.B."/>
            <person name="Gainer-Dewar J."/>
            <person name="Goldberg J."/>
            <person name="Griggs A."/>
            <person name="Gujja S."/>
            <person name="Hansen M."/>
            <person name="Howarth C."/>
            <person name="Imamovic A."/>
            <person name="Ireland A."/>
            <person name="Larimer J."/>
            <person name="McCowan C."/>
            <person name="Murphy C."/>
            <person name="Pearson M."/>
            <person name="Poon T.W."/>
            <person name="Priest M."/>
            <person name="Roberts A."/>
            <person name="Saif S."/>
            <person name="Shea T."/>
            <person name="Sykes S."/>
            <person name="Wortman J."/>
            <person name="Nusbaum C."/>
            <person name="Birren B."/>
        </authorList>
    </citation>
    <scope>NUCLEOTIDE SEQUENCE</scope>
    <source>
        <strain evidence="4">Fo47</strain>
    </source>
</reference>
<dbReference type="Proteomes" id="UP000030766">
    <property type="component" value="Unassembled WGS sequence"/>
</dbReference>
<feature type="domain" description="C2H2-type" evidence="3">
    <location>
        <begin position="283"/>
        <end position="311"/>
    </location>
</feature>
<keyword evidence="1" id="KW-0863">Zinc-finger</keyword>
<evidence type="ECO:0000256" key="1">
    <source>
        <dbReference type="PROSITE-ProRule" id="PRU00042"/>
    </source>
</evidence>
<keyword evidence="1" id="KW-0479">Metal-binding</keyword>
<organism evidence="4">
    <name type="scientific">Fusarium oxysporum Fo47</name>
    <dbReference type="NCBI Taxonomy" id="660027"/>
    <lineage>
        <taxon>Eukaryota</taxon>
        <taxon>Fungi</taxon>
        <taxon>Dikarya</taxon>
        <taxon>Ascomycota</taxon>
        <taxon>Pezizomycotina</taxon>
        <taxon>Sordariomycetes</taxon>
        <taxon>Hypocreomycetidae</taxon>
        <taxon>Hypocreales</taxon>
        <taxon>Nectriaceae</taxon>
        <taxon>Fusarium</taxon>
        <taxon>Fusarium oxysporum species complex</taxon>
    </lineage>
</organism>
<dbReference type="HOGENOM" id="CLU_008497_2_0_1"/>
<feature type="compositionally biased region" description="Basic residues" evidence="2">
    <location>
        <begin position="257"/>
        <end position="267"/>
    </location>
</feature>
<dbReference type="AlphaFoldDB" id="W9J7B9"/>
<dbReference type="GO" id="GO:0008270">
    <property type="term" value="F:zinc ion binding"/>
    <property type="evidence" value="ECO:0007669"/>
    <property type="project" value="UniProtKB-KW"/>
</dbReference>
<dbReference type="VEuPathDB" id="FungiDB:FOZG_18348"/>
<evidence type="ECO:0000256" key="2">
    <source>
        <dbReference type="SAM" id="MobiDB-lite"/>
    </source>
</evidence>
<accession>W9J7B9</accession>
<feature type="compositionally biased region" description="Low complexity" evidence="2">
    <location>
        <begin position="225"/>
        <end position="253"/>
    </location>
</feature>
<dbReference type="SMART" id="SM00355">
    <property type="entry name" value="ZnF_C2H2"/>
    <property type="match status" value="2"/>
</dbReference>